<dbReference type="PROSITE" id="PS51257">
    <property type="entry name" value="PROKAR_LIPOPROTEIN"/>
    <property type="match status" value="1"/>
</dbReference>
<dbReference type="GO" id="GO:0009279">
    <property type="term" value="C:cell outer membrane"/>
    <property type="evidence" value="ECO:0007669"/>
    <property type="project" value="UniProtKB-SubCell"/>
</dbReference>
<dbReference type="OrthoDB" id="5694214at2"/>
<keyword evidence="5" id="KW-0998">Cell outer membrane</keyword>
<dbReference type="KEGG" id="fek:C1H87_16255"/>
<name>A0A2K9PSY8_9FLAO</name>
<feature type="domain" description="SusD-like N-terminal" evidence="8">
    <location>
        <begin position="22"/>
        <end position="221"/>
    </location>
</feature>
<gene>
    <name evidence="9" type="ORF">C1H87_16255</name>
</gene>
<evidence type="ECO:0008006" key="11">
    <source>
        <dbReference type="Google" id="ProtNLM"/>
    </source>
</evidence>
<evidence type="ECO:0000256" key="3">
    <source>
        <dbReference type="ARBA" id="ARBA00022729"/>
    </source>
</evidence>
<accession>A0A2K9PSY8</accession>
<dbReference type="AlphaFoldDB" id="A0A2K9PSY8"/>
<keyword evidence="10" id="KW-1185">Reference proteome</keyword>
<feature type="domain" description="RagB/SusD" evidence="7">
    <location>
        <begin position="322"/>
        <end position="457"/>
    </location>
</feature>
<keyword evidence="4" id="KW-0472">Membrane</keyword>
<evidence type="ECO:0000256" key="6">
    <source>
        <dbReference type="SAM" id="SignalP"/>
    </source>
</evidence>
<dbReference type="Proteomes" id="UP000235826">
    <property type="component" value="Chromosome"/>
</dbReference>
<dbReference type="RefSeq" id="WP_102756828.1">
    <property type="nucleotide sequence ID" value="NZ_CP025791.1"/>
</dbReference>
<dbReference type="EMBL" id="CP025791">
    <property type="protein sequence ID" value="AUP80176.1"/>
    <property type="molecule type" value="Genomic_DNA"/>
</dbReference>
<feature type="signal peptide" evidence="6">
    <location>
        <begin position="1"/>
        <end position="21"/>
    </location>
</feature>
<dbReference type="InterPro" id="IPR033985">
    <property type="entry name" value="SusD-like_N"/>
</dbReference>
<evidence type="ECO:0000256" key="1">
    <source>
        <dbReference type="ARBA" id="ARBA00004442"/>
    </source>
</evidence>
<dbReference type="SUPFAM" id="SSF48452">
    <property type="entry name" value="TPR-like"/>
    <property type="match status" value="1"/>
</dbReference>
<dbReference type="InterPro" id="IPR011990">
    <property type="entry name" value="TPR-like_helical_dom_sf"/>
</dbReference>
<evidence type="ECO:0000259" key="7">
    <source>
        <dbReference type="Pfam" id="PF07980"/>
    </source>
</evidence>
<reference evidence="9 10" key="1">
    <citation type="submission" date="2018-01" db="EMBL/GenBank/DDBJ databases">
        <title>Complete genome sequence of Flavivirga eckloniae ECD14 isolated from seaweed Ecklonia cava.</title>
        <authorList>
            <person name="Lee J.H."/>
            <person name="Baik K.S."/>
            <person name="Seong C.N."/>
        </authorList>
    </citation>
    <scope>NUCLEOTIDE SEQUENCE [LARGE SCALE GENOMIC DNA]</scope>
    <source>
        <strain evidence="9 10">ECD14</strain>
    </source>
</reference>
<evidence type="ECO:0000256" key="4">
    <source>
        <dbReference type="ARBA" id="ARBA00023136"/>
    </source>
</evidence>
<dbReference type="Pfam" id="PF14322">
    <property type="entry name" value="SusD-like_3"/>
    <property type="match status" value="1"/>
</dbReference>
<evidence type="ECO:0000313" key="9">
    <source>
        <dbReference type="EMBL" id="AUP80176.1"/>
    </source>
</evidence>
<dbReference type="Pfam" id="PF07980">
    <property type="entry name" value="SusD_RagB"/>
    <property type="match status" value="1"/>
</dbReference>
<evidence type="ECO:0000259" key="8">
    <source>
        <dbReference type="Pfam" id="PF14322"/>
    </source>
</evidence>
<dbReference type="Gene3D" id="1.25.40.390">
    <property type="match status" value="1"/>
</dbReference>
<keyword evidence="3 6" id="KW-0732">Signal</keyword>
<feature type="chain" id="PRO_5014882045" description="RagB/SusD family nutrient uptake outer membrane protein" evidence="6">
    <location>
        <begin position="22"/>
        <end position="502"/>
    </location>
</feature>
<evidence type="ECO:0000256" key="2">
    <source>
        <dbReference type="ARBA" id="ARBA00006275"/>
    </source>
</evidence>
<comment type="subcellular location">
    <subcellularLocation>
        <location evidence="1">Cell outer membrane</location>
    </subcellularLocation>
</comment>
<comment type="similarity">
    <text evidence="2">Belongs to the SusD family.</text>
</comment>
<proteinExistence type="inferred from homology"/>
<evidence type="ECO:0000256" key="5">
    <source>
        <dbReference type="ARBA" id="ARBA00023237"/>
    </source>
</evidence>
<evidence type="ECO:0000313" key="10">
    <source>
        <dbReference type="Proteomes" id="UP000235826"/>
    </source>
</evidence>
<protein>
    <recommendedName>
        <fullName evidence="11">RagB/SusD family nutrient uptake outer membrane protein</fullName>
    </recommendedName>
</protein>
<sequence>MKNIKLIIVSILCLCFSQSCTDYLDVTPENSVTFENFFNTDEELYTFVNSIRLDMKFHAFSPNQSKWYSRGILFDDASSLGLEEVGISPNSLLNYRVITHWEELYRIIAGGHVLLRHTDDANITEERKDFYNGLGNFYVAYGYLKLSQLWGEAPLVKFDGDVGPKKKGTFEEVIDFCIENAEKAVQLLPTINALKDGNGDSVQSRDLPSKEAALSVLTHAYAWKGSLEDKPEFYEKAIQSATAIIDSPNVTLAASPEDVVTSVIKGGNTTESIFEAALIPNETRFSNTYHTVDGFLAFPVGIEGEGDIKFNKFRINNSTVDAMYTNGDERKAAYFYDFEVQKAKDPSITGGYAYPYKFREGQISEESFGLSFDYLVSDAVFYRLADIILLRAECYAKMGNDGAAIQDLNTIRARAGADLYTASEGNVQYMVFKEREKELLWENNRYLDVVRNGYWATELIDDSFSLLSQQDVENGALFLFTPFKAFDNNPLMTQNIFWSGLL</sequence>
<organism evidence="9 10">
    <name type="scientific">Flavivirga eckloniae</name>
    <dbReference type="NCBI Taxonomy" id="1803846"/>
    <lineage>
        <taxon>Bacteria</taxon>
        <taxon>Pseudomonadati</taxon>
        <taxon>Bacteroidota</taxon>
        <taxon>Flavobacteriia</taxon>
        <taxon>Flavobacteriales</taxon>
        <taxon>Flavobacteriaceae</taxon>
        <taxon>Flavivirga</taxon>
    </lineage>
</organism>
<dbReference type="InterPro" id="IPR012944">
    <property type="entry name" value="SusD_RagB_dom"/>
</dbReference>